<evidence type="ECO:0000256" key="1">
    <source>
        <dbReference type="ARBA" id="ARBA00004786"/>
    </source>
</evidence>
<feature type="domain" description="Aldehyde dehydrogenase" evidence="9">
    <location>
        <begin position="56"/>
        <end position="512"/>
    </location>
</feature>
<comment type="catalytic activity">
    <reaction evidence="8">
        <text>L-glutamate 5-semialdehyde + NAD(+) + H2O = L-glutamate + NADH + 2 H(+)</text>
        <dbReference type="Rhea" id="RHEA:30235"/>
        <dbReference type="ChEBI" id="CHEBI:15377"/>
        <dbReference type="ChEBI" id="CHEBI:15378"/>
        <dbReference type="ChEBI" id="CHEBI:29985"/>
        <dbReference type="ChEBI" id="CHEBI:57540"/>
        <dbReference type="ChEBI" id="CHEBI:57945"/>
        <dbReference type="ChEBI" id="CHEBI:58066"/>
        <dbReference type="EC" id="1.2.1.88"/>
    </reaction>
</comment>
<evidence type="ECO:0000256" key="4">
    <source>
        <dbReference type="ARBA" id="ARBA00023002"/>
    </source>
</evidence>
<evidence type="ECO:0000256" key="8">
    <source>
        <dbReference type="ARBA" id="ARBA00048142"/>
    </source>
</evidence>
<dbReference type="PANTHER" id="PTHR42862:SF1">
    <property type="entry name" value="DELTA-1-PYRROLINE-5-CARBOXYLATE DEHYDROGENASE 2, ISOFORM A-RELATED"/>
    <property type="match status" value="1"/>
</dbReference>
<dbReference type="Gene3D" id="3.40.605.10">
    <property type="entry name" value="Aldehyde Dehydrogenase, Chain A, domain 1"/>
    <property type="match status" value="1"/>
</dbReference>
<keyword evidence="6" id="KW-0642">Proline metabolism</keyword>
<evidence type="ECO:0000259" key="9">
    <source>
        <dbReference type="Pfam" id="PF00171"/>
    </source>
</evidence>
<dbReference type="PANTHER" id="PTHR42862">
    <property type="entry name" value="DELTA-1-PYRROLINE-5-CARBOXYLATE DEHYDROGENASE 1, ISOFORM A-RELATED"/>
    <property type="match status" value="1"/>
</dbReference>
<dbReference type="SUPFAM" id="SSF53720">
    <property type="entry name" value="ALDH-like"/>
    <property type="match status" value="1"/>
</dbReference>
<proteinExistence type="inferred from homology"/>
<accession>A0ABQ5PY19</accession>
<evidence type="ECO:0000256" key="5">
    <source>
        <dbReference type="ARBA" id="ARBA00023027"/>
    </source>
</evidence>
<dbReference type="InterPro" id="IPR015590">
    <property type="entry name" value="Aldehyde_DH_dom"/>
</dbReference>
<evidence type="ECO:0000313" key="11">
    <source>
        <dbReference type="Proteomes" id="UP001165044"/>
    </source>
</evidence>
<dbReference type="NCBIfam" id="TIGR01236">
    <property type="entry name" value="D1pyr5carbox1"/>
    <property type="match status" value="1"/>
</dbReference>
<dbReference type="InterPro" id="IPR016160">
    <property type="entry name" value="Ald_DH_CS_CYS"/>
</dbReference>
<comment type="caution">
    <text evidence="10">The sequence shown here is derived from an EMBL/GenBank/DDBJ whole genome shotgun (WGS) entry which is preliminary data.</text>
</comment>
<dbReference type="InterPro" id="IPR005931">
    <property type="entry name" value="P5CDH/ALDH4A1"/>
</dbReference>
<dbReference type="CDD" id="cd07123">
    <property type="entry name" value="ALDH_F4-17_P5CDH"/>
    <property type="match status" value="1"/>
</dbReference>
<evidence type="ECO:0000313" key="10">
    <source>
        <dbReference type="EMBL" id="GLH67263.1"/>
    </source>
</evidence>
<evidence type="ECO:0000256" key="7">
    <source>
        <dbReference type="ARBA" id="ARBA00032259"/>
    </source>
</evidence>
<dbReference type="Proteomes" id="UP001165044">
    <property type="component" value="Unassembled WGS sequence"/>
</dbReference>
<keyword evidence="4" id="KW-0560">Oxidoreductase</keyword>
<keyword evidence="11" id="KW-1185">Reference proteome</keyword>
<name>A0ABQ5PY19_9BACT</name>
<protein>
    <recommendedName>
        <fullName evidence="7">L-glutamate gamma-semialdehyde dehydrogenase</fullName>
        <ecNumber evidence="3">1.2.1.88</ecNumber>
    </recommendedName>
    <alternativeName>
        <fullName evidence="7">L-glutamate gamma-semialdehyde dehydrogenase</fullName>
    </alternativeName>
</protein>
<comment type="pathway">
    <text evidence="1">Amino-acid degradation; L-proline degradation into L-glutamate; L-glutamate from L-proline: step 2/2.</text>
</comment>
<sequence length="543" mass="60256">MSNAIFSLPESHNEPILPYAPGSRERALLKAELERQYALELDIPLIIGGKEVRTGKTQKATCPHDHQHVLARFHEAGEAEVRLAIDAALAAKKDWEATPWEDRAAIFHKVASLISGKYRYILNAATMLGQSKSAYQAEIDSTCETADFFRYNAKFMEEIYKQQPISDPHVWNRVHYRALEGFVFAVTPFNFTAIAANLPTAPAVMGNTVVWKPASTSVVSNYYLMQLYKEAGLPDGVINFIPGRGSMIGKIALEDPNFAGLHFTGSTGVFNSMWKTISGNLERYKGYPRIVGETGGKDYVFMHASGDVDETAAGIVRASFEYQGQKCSACSRVYAPASHWPELKARLLELMGEIRMGDVRDFRNFFNAVIDEASFDNAMKYIELAKASKEAEILVGGKGDKSKGWFVEPTIILTTNPKFVTMQEEIFAPVLTIYVYDDAKLDETLKVLDETSPYALTGAIFARDRYVINQLTEALANTAGNFYINDKPTGAVVGHQPFGGARASGTNDKAGSFLNLIRWTSPRTIKESFTPPRDLKFPFLEAE</sequence>
<evidence type="ECO:0000256" key="3">
    <source>
        <dbReference type="ARBA" id="ARBA00012884"/>
    </source>
</evidence>
<dbReference type="RefSeq" id="WP_285608285.1">
    <property type="nucleotide sequence ID" value="NZ_BSDC01000002.1"/>
</dbReference>
<dbReference type="PROSITE" id="PS00070">
    <property type="entry name" value="ALDEHYDE_DEHYDR_CYS"/>
    <property type="match status" value="1"/>
</dbReference>
<organism evidence="10 11">
    <name type="scientific">Geothrix edaphica</name>
    <dbReference type="NCBI Taxonomy" id="2927976"/>
    <lineage>
        <taxon>Bacteria</taxon>
        <taxon>Pseudomonadati</taxon>
        <taxon>Acidobacteriota</taxon>
        <taxon>Holophagae</taxon>
        <taxon>Holophagales</taxon>
        <taxon>Holophagaceae</taxon>
        <taxon>Geothrix</taxon>
    </lineage>
</organism>
<comment type="similarity">
    <text evidence="2">Belongs to the aldehyde dehydrogenase family.</text>
</comment>
<dbReference type="InterPro" id="IPR016162">
    <property type="entry name" value="Ald_DH_N"/>
</dbReference>
<reference evidence="10" key="1">
    <citation type="journal article" date="2023" name="Antonie Van Leeuwenhoek">
        <title>Mesoterricola silvestris gen. nov., sp. nov., Mesoterricola sediminis sp. nov., Geothrix oryzae sp. nov., Geothrix edaphica sp. nov., Geothrix rubra sp. nov., and Geothrix limicola sp. nov., six novel members of Acidobacteriota isolated from soils.</title>
        <authorList>
            <person name="Itoh H."/>
            <person name="Sugisawa Y."/>
            <person name="Mise K."/>
            <person name="Xu Z."/>
            <person name="Kuniyasu M."/>
            <person name="Ushijima N."/>
            <person name="Kawano K."/>
            <person name="Kobayashi E."/>
            <person name="Shiratori Y."/>
            <person name="Masuda Y."/>
            <person name="Senoo K."/>
        </authorList>
    </citation>
    <scope>NUCLEOTIDE SEQUENCE</scope>
    <source>
        <strain evidence="10">Red802</strain>
    </source>
</reference>
<evidence type="ECO:0000256" key="6">
    <source>
        <dbReference type="ARBA" id="ARBA00023062"/>
    </source>
</evidence>
<evidence type="ECO:0000256" key="2">
    <source>
        <dbReference type="ARBA" id="ARBA00009986"/>
    </source>
</evidence>
<keyword evidence="5" id="KW-0520">NAD</keyword>
<dbReference type="Gene3D" id="3.40.309.10">
    <property type="entry name" value="Aldehyde Dehydrogenase, Chain A, domain 2"/>
    <property type="match status" value="1"/>
</dbReference>
<dbReference type="Pfam" id="PF00171">
    <property type="entry name" value="Aldedh"/>
    <property type="match status" value="1"/>
</dbReference>
<dbReference type="InterPro" id="IPR016163">
    <property type="entry name" value="Ald_DH_C"/>
</dbReference>
<dbReference type="InterPro" id="IPR050485">
    <property type="entry name" value="Proline_metab_enzyme"/>
</dbReference>
<dbReference type="EMBL" id="BSDC01000002">
    <property type="protein sequence ID" value="GLH67263.1"/>
    <property type="molecule type" value="Genomic_DNA"/>
</dbReference>
<dbReference type="InterPro" id="IPR016161">
    <property type="entry name" value="Ald_DH/histidinol_DH"/>
</dbReference>
<gene>
    <name evidence="10" type="primary">pruA</name>
    <name evidence="10" type="ORF">GETHED_16270</name>
</gene>
<dbReference type="EC" id="1.2.1.88" evidence="3"/>